<proteinExistence type="predicted"/>
<dbReference type="PANTHER" id="PTHR39159">
    <property type="match status" value="1"/>
</dbReference>
<dbReference type="Pfam" id="PF04167">
    <property type="entry name" value="DUF402"/>
    <property type="match status" value="1"/>
</dbReference>
<gene>
    <name evidence="3" type="ORF">QLQ12_29070</name>
</gene>
<dbReference type="InterPro" id="IPR007295">
    <property type="entry name" value="DUF402"/>
</dbReference>
<reference evidence="3 4" key="1">
    <citation type="submission" date="2023-05" db="EMBL/GenBank/DDBJ databases">
        <title>Actinoplanes sp. NEAU-A12 genome sequencing.</title>
        <authorList>
            <person name="Wang Z.-S."/>
        </authorList>
    </citation>
    <scope>NUCLEOTIDE SEQUENCE [LARGE SCALE GENOMIC DNA]</scope>
    <source>
        <strain evidence="3 4">NEAU-A12</strain>
    </source>
</reference>
<evidence type="ECO:0000256" key="1">
    <source>
        <dbReference type="ARBA" id="ARBA00022801"/>
    </source>
</evidence>
<sequence>MTSGDVVFVPTETVHLRHWQRRRIGMVFPLQVVRDTGDAVVLWAPAGTQGWHFDMPDGRRMTETPLPEWSASERVPVPHTIDHGVLSWHPRGRDYSIRWFFRPDGRFYRWYANLEAPSVSWRGDGMAGLDTSDWDLDVVIEPDRSWAWKDEDEFVARLAMPESYWVDEEDRVRRAGKEVIELVEAAAFPFDGTWCDFRPDPDWPAISRDLPAGWDRSIDV</sequence>
<protein>
    <submittedName>
        <fullName evidence="3">DUF402 domain-containing protein</fullName>
    </submittedName>
</protein>
<name>A0ABT6WSF8_9ACTN</name>
<dbReference type="InterPro" id="IPR035930">
    <property type="entry name" value="FomD-like_sf"/>
</dbReference>
<accession>A0ABT6WSF8</accession>
<dbReference type="Proteomes" id="UP001241758">
    <property type="component" value="Unassembled WGS sequence"/>
</dbReference>
<feature type="domain" description="DUF402" evidence="2">
    <location>
        <begin position="64"/>
        <end position="186"/>
    </location>
</feature>
<keyword evidence="4" id="KW-1185">Reference proteome</keyword>
<organism evidence="3 4">
    <name type="scientific">Actinoplanes sandaracinus</name>
    <dbReference type="NCBI Taxonomy" id="3045177"/>
    <lineage>
        <taxon>Bacteria</taxon>
        <taxon>Bacillati</taxon>
        <taxon>Actinomycetota</taxon>
        <taxon>Actinomycetes</taxon>
        <taxon>Micromonosporales</taxon>
        <taxon>Micromonosporaceae</taxon>
        <taxon>Actinoplanes</taxon>
    </lineage>
</organism>
<evidence type="ECO:0000313" key="3">
    <source>
        <dbReference type="EMBL" id="MDI6102678.1"/>
    </source>
</evidence>
<dbReference type="Gene3D" id="2.40.380.10">
    <property type="entry name" value="FomD-like"/>
    <property type="match status" value="1"/>
</dbReference>
<dbReference type="SUPFAM" id="SSF159234">
    <property type="entry name" value="FomD-like"/>
    <property type="match status" value="1"/>
</dbReference>
<keyword evidence="1" id="KW-0378">Hydrolase</keyword>
<evidence type="ECO:0000259" key="2">
    <source>
        <dbReference type="Pfam" id="PF04167"/>
    </source>
</evidence>
<dbReference type="EMBL" id="JASCTH010000021">
    <property type="protein sequence ID" value="MDI6102678.1"/>
    <property type="molecule type" value="Genomic_DNA"/>
</dbReference>
<evidence type="ECO:0000313" key="4">
    <source>
        <dbReference type="Proteomes" id="UP001241758"/>
    </source>
</evidence>
<dbReference type="InterPro" id="IPR050212">
    <property type="entry name" value="Ntdp-like"/>
</dbReference>
<comment type="caution">
    <text evidence="3">The sequence shown here is derived from an EMBL/GenBank/DDBJ whole genome shotgun (WGS) entry which is preliminary data.</text>
</comment>
<dbReference type="RefSeq" id="WP_282763747.1">
    <property type="nucleotide sequence ID" value="NZ_JASCTH010000021.1"/>
</dbReference>
<dbReference type="PANTHER" id="PTHR39159:SF1">
    <property type="entry name" value="UPF0374 PROTEIN YGAC"/>
    <property type="match status" value="1"/>
</dbReference>